<evidence type="ECO:0000256" key="4">
    <source>
        <dbReference type="ARBA" id="ARBA00022723"/>
    </source>
</evidence>
<comment type="function">
    <text evidence="8">Toxic component of a toxin-antitoxin (TA) system. An RNase.</text>
</comment>
<evidence type="ECO:0000256" key="1">
    <source>
        <dbReference type="ARBA" id="ARBA00001946"/>
    </source>
</evidence>
<gene>
    <name evidence="8" type="primary">vapC</name>
    <name evidence="10" type="ORF">AWC16_17760</name>
</gene>
<name>A0A1X1YDQ2_9MYCO</name>
<evidence type="ECO:0000256" key="6">
    <source>
        <dbReference type="ARBA" id="ARBA00022842"/>
    </source>
</evidence>
<evidence type="ECO:0000313" key="11">
    <source>
        <dbReference type="Proteomes" id="UP000193866"/>
    </source>
</evidence>
<dbReference type="InterPro" id="IPR050556">
    <property type="entry name" value="Type_II_TA_system_RNase"/>
</dbReference>
<dbReference type="GO" id="GO:0016787">
    <property type="term" value="F:hydrolase activity"/>
    <property type="evidence" value="ECO:0007669"/>
    <property type="project" value="UniProtKB-KW"/>
</dbReference>
<dbReference type="GO" id="GO:0000287">
    <property type="term" value="F:magnesium ion binding"/>
    <property type="evidence" value="ECO:0007669"/>
    <property type="project" value="UniProtKB-UniRule"/>
</dbReference>
<dbReference type="GO" id="GO:0004540">
    <property type="term" value="F:RNA nuclease activity"/>
    <property type="evidence" value="ECO:0007669"/>
    <property type="project" value="InterPro"/>
</dbReference>
<dbReference type="PANTHER" id="PTHR33653:SF1">
    <property type="entry name" value="RIBONUCLEASE VAPC2"/>
    <property type="match status" value="1"/>
</dbReference>
<keyword evidence="8" id="KW-0800">Toxin</keyword>
<evidence type="ECO:0000259" key="9">
    <source>
        <dbReference type="Pfam" id="PF01850"/>
    </source>
</evidence>
<evidence type="ECO:0000313" key="10">
    <source>
        <dbReference type="EMBL" id="ORW09217.1"/>
    </source>
</evidence>
<evidence type="ECO:0000256" key="7">
    <source>
        <dbReference type="ARBA" id="ARBA00038093"/>
    </source>
</evidence>
<keyword evidence="6 8" id="KW-0460">Magnesium</keyword>
<comment type="caution">
    <text evidence="10">The sequence shown here is derived from an EMBL/GenBank/DDBJ whole genome shotgun (WGS) entry which is preliminary data.</text>
</comment>
<dbReference type="PANTHER" id="PTHR33653">
    <property type="entry name" value="RIBONUCLEASE VAPC2"/>
    <property type="match status" value="1"/>
</dbReference>
<keyword evidence="3 8" id="KW-0540">Nuclease</keyword>
<feature type="binding site" evidence="8">
    <location>
        <position position="6"/>
    </location>
    <ligand>
        <name>Mg(2+)</name>
        <dbReference type="ChEBI" id="CHEBI:18420"/>
    </ligand>
</feature>
<sequence>MRYLLDTNVLSELRKSRRLADPSVRRWVGQQRASGLFISVITVMEIEVGIRRLERRDRQQSQRLRGWLENDVLDVFSARILPVDLAVARHATRLHVPDPSPERDALIAATAILHELTIVTRNVADFDGRGVPVVDPWSAAAES</sequence>
<dbReference type="Pfam" id="PF01850">
    <property type="entry name" value="PIN"/>
    <property type="match status" value="1"/>
</dbReference>
<accession>A0A1X1YDQ2</accession>
<dbReference type="HAMAP" id="MF_00265">
    <property type="entry name" value="VapC_Nob1"/>
    <property type="match status" value="1"/>
</dbReference>
<dbReference type="Gene3D" id="3.40.50.1010">
    <property type="entry name" value="5'-nuclease"/>
    <property type="match status" value="1"/>
</dbReference>
<evidence type="ECO:0000256" key="8">
    <source>
        <dbReference type="HAMAP-Rule" id="MF_00265"/>
    </source>
</evidence>
<dbReference type="SUPFAM" id="SSF88723">
    <property type="entry name" value="PIN domain-like"/>
    <property type="match status" value="1"/>
</dbReference>
<dbReference type="RefSeq" id="WP_085265852.1">
    <property type="nucleotide sequence ID" value="NZ_JACKVG010000005.1"/>
</dbReference>
<dbReference type="STRING" id="1108812.AWC16_17760"/>
<keyword evidence="11" id="KW-1185">Reference proteome</keyword>
<dbReference type="GO" id="GO:0090729">
    <property type="term" value="F:toxin activity"/>
    <property type="evidence" value="ECO:0007669"/>
    <property type="project" value="UniProtKB-KW"/>
</dbReference>
<comment type="cofactor">
    <cofactor evidence="1 8">
        <name>Mg(2+)</name>
        <dbReference type="ChEBI" id="CHEBI:18420"/>
    </cofactor>
</comment>
<dbReference type="InterPro" id="IPR022907">
    <property type="entry name" value="VapC_family"/>
</dbReference>
<evidence type="ECO:0000256" key="5">
    <source>
        <dbReference type="ARBA" id="ARBA00022801"/>
    </source>
</evidence>
<dbReference type="Proteomes" id="UP000193866">
    <property type="component" value="Unassembled WGS sequence"/>
</dbReference>
<dbReference type="EMBL" id="LQPG01000030">
    <property type="protein sequence ID" value="ORW09217.1"/>
    <property type="molecule type" value="Genomic_DNA"/>
</dbReference>
<reference evidence="10 11" key="1">
    <citation type="submission" date="2016-01" db="EMBL/GenBank/DDBJ databases">
        <title>The new phylogeny of the genus Mycobacterium.</title>
        <authorList>
            <person name="Tarcisio F."/>
            <person name="Conor M."/>
            <person name="Antonella G."/>
            <person name="Elisabetta G."/>
            <person name="Giulia F.S."/>
            <person name="Sara T."/>
            <person name="Anna F."/>
            <person name="Clotilde B."/>
            <person name="Roberto B."/>
            <person name="Veronica D.S."/>
            <person name="Fabio R."/>
            <person name="Monica P."/>
            <person name="Olivier J."/>
            <person name="Enrico T."/>
            <person name="Nicola S."/>
        </authorList>
    </citation>
    <scope>NUCLEOTIDE SEQUENCE [LARGE SCALE GENOMIC DNA]</scope>
    <source>
        <strain evidence="10 11">DSM 45394</strain>
    </source>
</reference>
<dbReference type="InterPro" id="IPR002716">
    <property type="entry name" value="PIN_dom"/>
</dbReference>
<dbReference type="CDD" id="cd18746">
    <property type="entry name" value="PIN_VapC4-5_FitB-like"/>
    <property type="match status" value="1"/>
</dbReference>
<dbReference type="InterPro" id="IPR029060">
    <property type="entry name" value="PIN-like_dom_sf"/>
</dbReference>
<dbReference type="OrthoDB" id="9804823at2"/>
<protein>
    <recommendedName>
        <fullName evidence="8">Ribonuclease VapC</fullName>
        <shortName evidence="8">RNase VapC</shortName>
        <ecNumber evidence="8">3.1.-.-</ecNumber>
    </recommendedName>
    <alternativeName>
        <fullName evidence="8">Toxin VapC</fullName>
    </alternativeName>
</protein>
<feature type="binding site" evidence="8">
    <location>
        <position position="104"/>
    </location>
    <ligand>
        <name>Mg(2+)</name>
        <dbReference type="ChEBI" id="CHEBI:18420"/>
    </ligand>
</feature>
<evidence type="ECO:0000256" key="2">
    <source>
        <dbReference type="ARBA" id="ARBA00022649"/>
    </source>
</evidence>
<feature type="domain" description="PIN" evidence="9">
    <location>
        <begin position="3"/>
        <end position="122"/>
    </location>
</feature>
<dbReference type="AlphaFoldDB" id="A0A1X1YDQ2"/>
<keyword evidence="4 8" id="KW-0479">Metal-binding</keyword>
<evidence type="ECO:0000256" key="3">
    <source>
        <dbReference type="ARBA" id="ARBA00022722"/>
    </source>
</evidence>
<keyword evidence="5 8" id="KW-0378">Hydrolase</keyword>
<organism evidence="10 11">
    <name type="scientific">Mycolicibacter longobardus</name>
    <dbReference type="NCBI Taxonomy" id="1108812"/>
    <lineage>
        <taxon>Bacteria</taxon>
        <taxon>Bacillati</taxon>
        <taxon>Actinomycetota</taxon>
        <taxon>Actinomycetes</taxon>
        <taxon>Mycobacteriales</taxon>
        <taxon>Mycobacteriaceae</taxon>
        <taxon>Mycolicibacter</taxon>
    </lineage>
</organism>
<dbReference type="EC" id="3.1.-.-" evidence="8"/>
<comment type="similarity">
    <text evidence="7 8">Belongs to the PINc/VapC protein family.</text>
</comment>
<proteinExistence type="inferred from homology"/>
<keyword evidence="2 8" id="KW-1277">Toxin-antitoxin system</keyword>